<keyword evidence="3 6" id="KW-0812">Transmembrane</keyword>
<reference evidence="7 8" key="1">
    <citation type="journal article" date="2016" name="Nat. Commun.">
        <title>Thousands of microbial genomes shed light on interconnected biogeochemical processes in an aquifer system.</title>
        <authorList>
            <person name="Anantharaman K."/>
            <person name="Brown C.T."/>
            <person name="Hug L.A."/>
            <person name="Sharon I."/>
            <person name="Castelle C.J."/>
            <person name="Probst A.J."/>
            <person name="Thomas B.C."/>
            <person name="Singh A."/>
            <person name="Wilkins M.J."/>
            <person name="Karaoz U."/>
            <person name="Brodie E.L."/>
            <person name="Williams K.H."/>
            <person name="Hubbard S.S."/>
            <person name="Banfield J.F."/>
        </authorList>
    </citation>
    <scope>NUCLEOTIDE SEQUENCE [LARGE SCALE GENOMIC DNA]</scope>
</reference>
<evidence type="ECO:0000313" key="8">
    <source>
        <dbReference type="Proteomes" id="UP000176846"/>
    </source>
</evidence>
<proteinExistence type="predicted"/>
<dbReference type="Gene3D" id="1.10.3730.20">
    <property type="match status" value="1"/>
</dbReference>
<feature type="transmembrane region" description="Helical" evidence="6">
    <location>
        <begin position="97"/>
        <end position="115"/>
    </location>
</feature>
<evidence type="ECO:0000256" key="6">
    <source>
        <dbReference type="SAM" id="Phobius"/>
    </source>
</evidence>
<keyword evidence="5 6" id="KW-0472">Membrane</keyword>
<keyword evidence="4 6" id="KW-1133">Transmembrane helix</keyword>
<dbReference type="PANTHER" id="PTHR30561">
    <property type="entry name" value="SMR FAMILY PROTON-DEPENDENT DRUG EFFLUX TRANSPORTER SUGE"/>
    <property type="match status" value="1"/>
</dbReference>
<comment type="caution">
    <text evidence="7">The sequence shown here is derived from an EMBL/GenBank/DDBJ whole genome shotgun (WGS) entry which is preliminary data.</text>
</comment>
<dbReference type="SUPFAM" id="SSF103481">
    <property type="entry name" value="Multidrug resistance efflux transporter EmrE"/>
    <property type="match status" value="1"/>
</dbReference>
<dbReference type="GO" id="GO:0005886">
    <property type="term" value="C:plasma membrane"/>
    <property type="evidence" value="ECO:0007669"/>
    <property type="project" value="UniProtKB-SubCell"/>
</dbReference>
<evidence type="ECO:0000256" key="2">
    <source>
        <dbReference type="ARBA" id="ARBA00022475"/>
    </source>
</evidence>
<dbReference type="GO" id="GO:0022857">
    <property type="term" value="F:transmembrane transporter activity"/>
    <property type="evidence" value="ECO:0007669"/>
    <property type="project" value="InterPro"/>
</dbReference>
<dbReference type="Proteomes" id="UP000176846">
    <property type="component" value="Unassembled WGS sequence"/>
</dbReference>
<feature type="transmembrane region" description="Helical" evidence="6">
    <location>
        <begin position="40"/>
        <end position="63"/>
    </location>
</feature>
<dbReference type="InterPro" id="IPR000390">
    <property type="entry name" value="Small_drug/metabolite_transptr"/>
</dbReference>
<gene>
    <name evidence="7" type="ORF">A2936_02910</name>
</gene>
<protein>
    <recommendedName>
        <fullName evidence="9">EamA domain-containing protein</fullName>
    </recommendedName>
</protein>
<keyword evidence="2" id="KW-1003">Cell membrane</keyword>
<dbReference type="AlphaFoldDB" id="A0A1F7UPQ6"/>
<comment type="subcellular location">
    <subcellularLocation>
        <location evidence="1">Cell membrane</location>
        <topology evidence="1">Multi-pass membrane protein</topology>
    </subcellularLocation>
</comment>
<organism evidence="7 8">
    <name type="scientific">Candidatus Uhrbacteria bacterium RIFCSPLOWO2_01_FULL_47_25</name>
    <dbReference type="NCBI Taxonomy" id="1802402"/>
    <lineage>
        <taxon>Bacteria</taxon>
        <taxon>Candidatus Uhriibacteriota</taxon>
    </lineage>
</organism>
<evidence type="ECO:0000256" key="5">
    <source>
        <dbReference type="ARBA" id="ARBA00023136"/>
    </source>
</evidence>
<accession>A0A1F7UPQ6</accession>
<dbReference type="EMBL" id="MGEK01000039">
    <property type="protein sequence ID" value="OGL80293.1"/>
    <property type="molecule type" value="Genomic_DNA"/>
</dbReference>
<evidence type="ECO:0000256" key="3">
    <source>
        <dbReference type="ARBA" id="ARBA00022692"/>
    </source>
</evidence>
<evidence type="ECO:0000256" key="1">
    <source>
        <dbReference type="ARBA" id="ARBA00004651"/>
    </source>
</evidence>
<evidence type="ECO:0000256" key="4">
    <source>
        <dbReference type="ARBA" id="ARBA00022989"/>
    </source>
</evidence>
<feature type="transmembrane region" description="Helical" evidence="6">
    <location>
        <begin position="70"/>
        <end position="91"/>
    </location>
</feature>
<evidence type="ECO:0000313" key="7">
    <source>
        <dbReference type="EMBL" id="OGL80293.1"/>
    </source>
</evidence>
<sequence>MGYFFLIIALVLNASANMMIKAGSNNIHLFREYGLIYGLLKNYVVIIGIVLFAMNIIFYILALSKINLSIAYPIMTIGGLILITIISYTFLKETITPVQMGGIFILIIGIILVSGKV</sequence>
<dbReference type="InterPro" id="IPR037185">
    <property type="entry name" value="EmrE-like"/>
</dbReference>
<name>A0A1F7UPQ6_9BACT</name>
<evidence type="ECO:0008006" key="9">
    <source>
        <dbReference type="Google" id="ProtNLM"/>
    </source>
</evidence>
<dbReference type="PANTHER" id="PTHR30561:SF9">
    <property type="entry name" value="4-AMINO-4-DEOXY-L-ARABINOSE-PHOSPHOUNDECAPRENOL FLIPPASE SUBUNIT ARNF-RELATED"/>
    <property type="match status" value="1"/>
</dbReference>